<evidence type="ECO:0000313" key="6">
    <source>
        <dbReference type="EMBL" id="KZX15263.1"/>
    </source>
</evidence>
<dbReference type="EC" id="3.4.21.89" evidence="6"/>
<dbReference type="InterPro" id="IPR001733">
    <property type="entry name" value="Peptidase_S26B"/>
</dbReference>
<evidence type="ECO:0000256" key="2">
    <source>
        <dbReference type="ARBA" id="ARBA00022692"/>
    </source>
</evidence>
<dbReference type="EMBL" id="LWMT01000102">
    <property type="protein sequence ID" value="KZX15263.1"/>
    <property type="molecule type" value="Genomic_DNA"/>
</dbReference>
<comment type="caution">
    <text evidence="6">The sequence shown here is derived from an EMBL/GenBank/DDBJ whole genome shotgun (WGS) entry which is preliminary data.</text>
</comment>
<dbReference type="GO" id="GO:0009003">
    <property type="term" value="F:signal peptidase activity"/>
    <property type="evidence" value="ECO:0007669"/>
    <property type="project" value="UniProtKB-EC"/>
</dbReference>
<keyword evidence="4 5" id="KW-0472">Membrane</keyword>
<dbReference type="Proteomes" id="UP000077066">
    <property type="component" value="Unassembled WGS sequence"/>
</dbReference>
<dbReference type="PATRIC" id="fig|55758.3.peg.793"/>
<dbReference type="GO" id="GO:0016020">
    <property type="term" value="C:membrane"/>
    <property type="evidence" value="ECO:0007669"/>
    <property type="project" value="UniProtKB-SubCell"/>
</dbReference>
<sequence>MTSKKEILAYVIIIIIGLVAAEHMNVVVSGSMEPVLYRGDIVVVEKVNFLGMNEFDPDTLKVDDIVVYNAEWFPNPVIHRIINVTEVNGTTYYTIKGDNNPTADPVLVRPEQITEKVLTIYNNPVIIPKVGYITLLLKGL</sequence>
<keyword evidence="6" id="KW-0378">Hydrolase</keyword>
<gene>
    <name evidence="6" type="primary">sipW</name>
    <name evidence="6" type="ORF">MBFIL_07120</name>
</gene>
<dbReference type="GO" id="GO:0006465">
    <property type="term" value="P:signal peptide processing"/>
    <property type="evidence" value="ECO:0007669"/>
    <property type="project" value="InterPro"/>
</dbReference>
<dbReference type="PRINTS" id="PR00728">
    <property type="entry name" value="SIGNALPTASE"/>
</dbReference>
<keyword evidence="2 5" id="KW-0812">Transmembrane</keyword>
<keyword evidence="3 5" id="KW-1133">Transmembrane helix</keyword>
<evidence type="ECO:0000256" key="1">
    <source>
        <dbReference type="ARBA" id="ARBA00004370"/>
    </source>
</evidence>
<organism evidence="6 7">
    <name type="scientific">Methanobrevibacter filiformis</name>
    <dbReference type="NCBI Taxonomy" id="55758"/>
    <lineage>
        <taxon>Archaea</taxon>
        <taxon>Methanobacteriati</taxon>
        <taxon>Methanobacteriota</taxon>
        <taxon>Methanomada group</taxon>
        <taxon>Methanobacteria</taxon>
        <taxon>Methanobacteriales</taxon>
        <taxon>Methanobacteriaceae</taxon>
        <taxon>Methanobrevibacter</taxon>
    </lineage>
</organism>
<dbReference type="OrthoDB" id="4822at2157"/>
<dbReference type="Gene3D" id="2.10.109.10">
    <property type="entry name" value="Umud Fragment, subunit A"/>
    <property type="match status" value="1"/>
</dbReference>
<dbReference type="PANTHER" id="PTHR10806:SF6">
    <property type="entry name" value="SIGNAL PEPTIDASE COMPLEX CATALYTIC SUBUNIT SEC11"/>
    <property type="match status" value="1"/>
</dbReference>
<dbReference type="AlphaFoldDB" id="A0A166D6T4"/>
<evidence type="ECO:0000313" key="7">
    <source>
        <dbReference type="Proteomes" id="UP000077066"/>
    </source>
</evidence>
<proteinExistence type="predicted"/>
<accession>A0A166D6T4</accession>
<dbReference type="GO" id="GO:0004252">
    <property type="term" value="F:serine-type endopeptidase activity"/>
    <property type="evidence" value="ECO:0007669"/>
    <property type="project" value="InterPro"/>
</dbReference>
<keyword evidence="7" id="KW-1185">Reference proteome</keyword>
<dbReference type="SUPFAM" id="SSF51306">
    <property type="entry name" value="LexA/Signal peptidase"/>
    <property type="match status" value="1"/>
</dbReference>
<dbReference type="InterPro" id="IPR019533">
    <property type="entry name" value="Peptidase_S26"/>
</dbReference>
<protein>
    <submittedName>
        <fullName evidence="6">Signal peptidase I W</fullName>
        <ecNumber evidence="6">3.4.21.89</ecNumber>
    </submittedName>
</protein>
<feature type="transmembrane region" description="Helical" evidence="5">
    <location>
        <begin position="7"/>
        <end position="28"/>
    </location>
</feature>
<dbReference type="InterPro" id="IPR036286">
    <property type="entry name" value="LexA/Signal_pep-like_sf"/>
</dbReference>
<dbReference type="PANTHER" id="PTHR10806">
    <property type="entry name" value="SIGNAL PEPTIDASE COMPLEX CATALYTIC SUBUNIT SEC11"/>
    <property type="match status" value="1"/>
</dbReference>
<comment type="subcellular location">
    <subcellularLocation>
        <location evidence="1">Membrane</location>
    </subcellularLocation>
</comment>
<evidence type="ECO:0000256" key="5">
    <source>
        <dbReference type="SAM" id="Phobius"/>
    </source>
</evidence>
<reference evidence="6 7" key="1">
    <citation type="submission" date="2016-04" db="EMBL/GenBank/DDBJ databases">
        <title>Genome sequence of Methanobrevibacter filiformis DSM 11501.</title>
        <authorList>
            <person name="Poehlein A."/>
            <person name="Seedorf H."/>
            <person name="Daniel R."/>
        </authorList>
    </citation>
    <scope>NUCLEOTIDE SEQUENCE [LARGE SCALE GENOMIC DNA]</scope>
    <source>
        <strain evidence="6 7">DSM 11501</strain>
    </source>
</reference>
<evidence type="ECO:0000256" key="4">
    <source>
        <dbReference type="ARBA" id="ARBA00023136"/>
    </source>
</evidence>
<dbReference type="STRING" id="55758.MBFIL_07120"/>
<evidence type="ECO:0000256" key="3">
    <source>
        <dbReference type="ARBA" id="ARBA00022989"/>
    </source>
</evidence>
<dbReference type="RefSeq" id="WP_066971597.1">
    <property type="nucleotide sequence ID" value="NZ_LWMT01000102.1"/>
</dbReference>
<dbReference type="CDD" id="cd06530">
    <property type="entry name" value="S26_SPase_I"/>
    <property type="match status" value="1"/>
</dbReference>
<name>A0A166D6T4_9EURY</name>
<dbReference type="NCBIfam" id="TIGR02228">
    <property type="entry name" value="sigpep_I_arch"/>
    <property type="match status" value="1"/>
</dbReference>